<dbReference type="EMBL" id="JALNTZ010000006">
    <property type="protein sequence ID" value="KAJ3649135.1"/>
    <property type="molecule type" value="Genomic_DNA"/>
</dbReference>
<keyword evidence="1" id="KW-0175">Coiled coil</keyword>
<evidence type="ECO:0000256" key="2">
    <source>
        <dbReference type="SAM" id="MobiDB-lite"/>
    </source>
</evidence>
<name>A0AA38I4B9_9CUCU</name>
<dbReference type="Proteomes" id="UP001168821">
    <property type="component" value="Unassembled WGS sequence"/>
</dbReference>
<protein>
    <submittedName>
        <fullName evidence="3">Uncharacterized protein</fullName>
    </submittedName>
</protein>
<feature type="coiled-coil region" evidence="1">
    <location>
        <begin position="249"/>
        <end position="281"/>
    </location>
</feature>
<gene>
    <name evidence="3" type="ORF">Zmor_020894</name>
</gene>
<evidence type="ECO:0000313" key="3">
    <source>
        <dbReference type="EMBL" id="KAJ3649135.1"/>
    </source>
</evidence>
<feature type="region of interest" description="Disordered" evidence="2">
    <location>
        <begin position="168"/>
        <end position="203"/>
    </location>
</feature>
<reference evidence="3" key="1">
    <citation type="journal article" date="2023" name="G3 (Bethesda)">
        <title>Whole genome assemblies of Zophobas morio and Tenebrio molitor.</title>
        <authorList>
            <person name="Kaur S."/>
            <person name="Stinson S.A."/>
            <person name="diCenzo G.C."/>
        </authorList>
    </citation>
    <scope>NUCLEOTIDE SEQUENCE</scope>
    <source>
        <strain evidence="3">QUZm001</strain>
    </source>
</reference>
<feature type="compositionally biased region" description="Polar residues" evidence="2">
    <location>
        <begin position="174"/>
        <end position="203"/>
    </location>
</feature>
<comment type="caution">
    <text evidence="3">The sequence shown here is derived from an EMBL/GenBank/DDBJ whole genome shotgun (WGS) entry which is preliminary data.</text>
</comment>
<dbReference type="AlphaFoldDB" id="A0AA38I4B9"/>
<sequence length="420" mass="48233">MVDNLEAISTASSEISESLREQILGKGHGRRKTNRPTKVTVSQDILRDYEVIPSKEHSISAHRVHDVRSAGDNRNHGSKDTSYHSAVTDPRSDSFEVIHNTSEIKDHSFSIISMKAGDNHRYSTIETQTVAIQTVSTGDSGLECRCWGDGVCTCCQCKPSKEEYVYNKSKRNSKSSPLQQLDETSDPDPTTIENLTDTSSQTEQVKRNHHNHCTCNCRCWHDYDSISDQFSDSDDSYTTDFLDLPYQNNEEYLKLLRELEKKLLARNRERVRRTMMEFEKKSRQNQNLDKPVYDYSDDGASILRKLGPRSHAKPVCCKCGRNRRVDSDILQNEKRWDDIDIVESVIASNEGSCQSTPRRERSVRKSHWQLDPRSGEWIKVSAFHQSRPPRGDHVKSEHPKMSPHGNLCKNECCCRQKKRR</sequence>
<feature type="region of interest" description="Disordered" evidence="2">
    <location>
        <begin position="68"/>
        <end position="90"/>
    </location>
</feature>
<proteinExistence type="predicted"/>
<evidence type="ECO:0000313" key="4">
    <source>
        <dbReference type="Proteomes" id="UP001168821"/>
    </source>
</evidence>
<evidence type="ECO:0000256" key="1">
    <source>
        <dbReference type="SAM" id="Coils"/>
    </source>
</evidence>
<organism evidence="3 4">
    <name type="scientific">Zophobas morio</name>
    <dbReference type="NCBI Taxonomy" id="2755281"/>
    <lineage>
        <taxon>Eukaryota</taxon>
        <taxon>Metazoa</taxon>
        <taxon>Ecdysozoa</taxon>
        <taxon>Arthropoda</taxon>
        <taxon>Hexapoda</taxon>
        <taxon>Insecta</taxon>
        <taxon>Pterygota</taxon>
        <taxon>Neoptera</taxon>
        <taxon>Endopterygota</taxon>
        <taxon>Coleoptera</taxon>
        <taxon>Polyphaga</taxon>
        <taxon>Cucujiformia</taxon>
        <taxon>Tenebrionidae</taxon>
        <taxon>Zophobas</taxon>
    </lineage>
</organism>
<accession>A0AA38I4B9</accession>
<keyword evidence="4" id="KW-1185">Reference proteome</keyword>
<feature type="compositionally biased region" description="Basic and acidic residues" evidence="2">
    <location>
        <begin position="68"/>
        <end position="82"/>
    </location>
</feature>